<comment type="cofactor">
    <cofactor evidence="1">
        <name>pyridoxal 5'-phosphate</name>
        <dbReference type="ChEBI" id="CHEBI:597326"/>
    </cofactor>
</comment>
<evidence type="ECO:0000259" key="6">
    <source>
        <dbReference type="Pfam" id="PF04864"/>
    </source>
</evidence>
<protein>
    <recommendedName>
        <fullName evidence="6">Alliinase C-terminal domain-containing protein</fullName>
    </recommendedName>
</protein>
<dbReference type="PANTHER" id="PTHR43795">
    <property type="entry name" value="BIFUNCTIONAL ASPARTATE AMINOTRANSFERASE AND GLUTAMATE/ASPARTATE-PREPHENATE AMINOTRANSFERASE-RELATED"/>
    <property type="match status" value="1"/>
</dbReference>
<keyword evidence="8" id="KW-1185">Reference proteome</keyword>
<name>A0AAD3Y6T5_NEPGR</name>
<keyword evidence="3" id="KW-0808">Transferase</keyword>
<comment type="caution">
    <text evidence="7">The sequence shown here is derived from an EMBL/GenBank/DDBJ whole genome shotgun (WGS) entry which is preliminary data.</text>
</comment>
<dbReference type="InterPro" id="IPR037029">
    <property type="entry name" value="Alliinase_N_sf"/>
</dbReference>
<feature type="domain" description="Alliinase C-terminal" evidence="6">
    <location>
        <begin position="120"/>
        <end position="478"/>
    </location>
</feature>
<keyword evidence="3" id="KW-0032">Aminotransferase</keyword>
<keyword evidence="5" id="KW-0812">Transmembrane</keyword>
<organism evidence="7 8">
    <name type="scientific">Nepenthes gracilis</name>
    <name type="common">Slender pitcher plant</name>
    <dbReference type="NCBI Taxonomy" id="150966"/>
    <lineage>
        <taxon>Eukaryota</taxon>
        <taxon>Viridiplantae</taxon>
        <taxon>Streptophyta</taxon>
        <taxon>Embryophyta</taxon>
        <taxon>Tracheophyta</taxon>
        <taxon>Spermatophyta</taxon>
        <taxon>Magnoliopsida</taxon>
        <taxon>eudicotyledons</taxon>
        <taxon>Gunneridae</taxon>
        <taxon>Pentapetalae</taxon>
        <taxon>Caryophyllales</taxon>
        <taxon>Nepenthaceae</taxon>
        <taxon>Nepenthes</taxon>
    </lineage>
</organism>
<dbReference type="AlphaFoldDB" id="A0AAD3Y6T5"/>
<dbReference type="Proteomes" id="UP001279734">
    <property type="component" value="Unassembled WGS sequence"/>
</dbReference>
<evidence type="ECO:0000256" key="1">
    <source>
        <dbReference type="ARBA" id="ARBA00001933"/>
    </source>
</evidence>
<accession>A0AAD3Y6T5</accession>
<keyword evidence="5" id="KW-0472">Membrane</keyword>
<dbReference type="InterPro" id="IPR050478">
    <property type="entry name" value="Ethylene_sulfur-biosynth"/>
</dbReference>
<dbReference type="Gene3D" id="3.90.1150.10">
    <property type="entry name" value="Aspartate Aminotransferase, domain 1"/>
    <property type="match status" value="1"/>
</dbReference>
<dbReference type="InterPro" id="IPR015422">
    <property type="entry name" value="PyrdxlP-dep_Trfase_small"/>
</dbReference>
<keyword evidence="4" id="KW-0663">Pyridoxal phosphate</keyword>
<gene>
    <name evidence="7" type="ORF">Nepgr_033296</name>
</gene>
<dbReference type="Pfam" id="PF04864">
    <property type="entry name" value="Alliinase_C"/>
    <property type="match status" value="1"/>
</dbReference>
<evidence type="ECO:0000256" key="4">
    <source>
        <dbReference type="ARBA" id="ARBA00022898"/>
    </source>
</evidence>
<dbReference type="InterPro" id="IPR006948">
    <property type="entry name" value="Alliinase_C"/>
</dbReference>
<feature type="transmembrane region" description="Helical" evidence="5">
    <location>
        <begin position="26"/>
        <end position="49"/>
    </location>
</feature>
<dbReference type="CDD" id="cd00609">
    <property type="entry name" value="AAT_like"/>
    <property type="match status" value="1"/>
</dbReference>
<dbReference type="InterPro" id="IPR015424">
    <property type="entry name" value="PyrdxlP-dep_Trfase"/>
</dbReference>
<dbReference type="GO" id="GO:0016846">
    <property type="term" value="F:carbon-sulfur lyase activity"/>
    <property type="evidence" value="ECO:0007669"/>
    <property type="project" value="InterPro"/>
</dbReference>
<dbReference type="GO" id="GO:0008483">
    <property type="term" value="F:transaminase activity"/>
    <property type="evidence" value="ECO:0007669"/>
    <property type="project" value="UniProtKB-KW"/>
</dbReference>
<evidence type="ECO:0000256" key="5">
    <source>
        <dbReference type="SAM" id="Phobius"/>
    </source>
</evidence>
<evidence type="ECO:0000313" key="8">
    <source>
        <dbReference type="Proteomes" id="UP001279734"/>
    </source>
</evidence>
<evidence type="ECO:0000256" key="3">
    <source>
        <dbReference type="ARBA" id="ARBA00022576"/>
    </source>
</evidence>
<dbReference type="EMBL" id="BSYO01000040">
    <property type="protein sequence ID" value="GMH31453.1"/>
    <property type="molecule type" value="Genomic_DNA"/>
</dbReference>
<dbReference type="PANTHER" id="PTHR43795:SF22">
    <property type="entry name" value="TRYPTOPHAN AMINOTRANSFERASE-RELATED PROTEIN 2"/>
    <property type="match status" value="1"/>
</dbReference>
<dbReference type="SUPFAM" id="SSF53383">
    <property type="entry name" value="PLP-dependent transferases"/>
    <property type="match status" value="1"/>
</dbReference>
<dbReference type="InterPro" id="IPR015421">
    <property type="entry name" value="PyrdxlP-dep_Trfase_major"/>
</dbReference>
<evidence type="ECO:0000256" key="2">
    <source>
        <dbReference type="ARBA" id="ARBA00006312"/>
    </source>
</evidence>
<dbReference type="Gene3D" id="2.10.25.30">
    <property type="entry name" value="EGF-like, alliinase"/>
    <property type="match status" value="1"/>
</dbReference>
<dbReference type="GO" id="GO:0006520">
    <property type="term" value="P:amino acid metabolic process"/>
    <property type="evidence" value="ECO:0007669"/>
    <property type="project" value="TreeGrafter"/>
</dbReference>
<dbReference type="Gene3D" id="3.40.640.10">
    <property type="entry name" value="Type I PLP-dependent aspartate aminotransferase-like (Major domain)"/>
    <property type="match status" value="1"/>
</dbReference>
<proteinExistence type="inferred from homology"/>
<sequence>MKSHSLFLRKISIGGGLTTMEKAAKWLSLGHVLVFSVALNVVFGLMVVLRRECFGGAEQQTERGINGFCLEKQFEEVVVAPMAVGSTEKAHIRTNAVAPVYYSSSSSADSPPITDDGRIINLDHGDPTMYEKFWKQTGDRTTVVISGWQSISYFSDPSNVCWFLEGALEREIIRLHEIVGNAVTDDRYIIVGTGSTQLFQAALYALSLPEGAEPVSVVSALPYYSFYLNVIDYMKSGLYKWAGDAESFNKEEPYIELITSPNNPDGFMRQPKVNRSMGMLIHDFAYYWPQYAPITRAADHDLMLFTISKSSGHAGVRIGWALVKDKEVAKKMTKFIELSSIGVSKDSQLRAAKILQAISDSTELAGDSEISKNFFEFSYNIMADRWKQLREAVKQSELFSLPEFPSAYCKFSNRSFRTQPAFAWLRCRGGIEDCNDFLQNHKILTRGGRHFGVSPEYVRVSMLAGDDNFHLFLNRLSMLWP</sequence>
<comment type="similarity">
    <text evidence="2">Belongs to the alliinase family.</text>
</comment>
<reference evidence="7" key="1">
    <citation type="submission" date="2023-05" db="EMBL/GenBank/DDBJ databases">
        <title>Nepenthes gracilis genome sequencing.</title>
        <authorList>
            <person name="Fukushima K."/>
        </authorList>
    </citation>
    <scope>NUCLEOTIDE SEQUENCE</scope>
    <source>
        <strain evidence="7">SING2019-196</strain>
    </source>
</reference>
<keyword evidence="5" id="KW-1133">Transmembrane helix</keyword>
<evidence type="ECO:0000313" key="7">
    <source>
        <dbReference type="EMBL" id="GMH31453.1"/>
    </source>
</evidence>